<dbReference type="AlphaFoldDB" id="A0A0D0D283"/>
<keyword evidence="2" id="KW-1185">Reference proteome</keyword>
<dbReference type="HOGENOM" id="CLU_006344_6_2_1"/>
<accession>A0A0D0D283</accession>
<feature type="non-terminal residue" evidence="1">
    <location>
        <position position="93"/>
    </location>
</feature>
<reference evidence="2" key="2">
    <citation type="submission" date="2015-01" db="EMBL/GenBank/DDBJ databases">
        <title>Evolutionary Origins and Diversification of the Mycorrhizal Mutualists.</title>
        <authorList>
            <consortium name="DOE Joint Genome Institute"/>
            <consortium name="Mycorrhizal Genomics Consortium"/>
            <person name="Kohler A."/>
            <person name="Kuo A."/>
            <person name="Nagy L.G."/>
            <person name="Floudas D."/>
            <person name="Copeland A."/>
            <person name="Barry K.W."/>
            <person name="Cichocki N."/>
            <person name="Veneault-Fourrey C."/>
            <person name="LaButti K."/>
            <person name="Lindquist E.A."/>
            <person name="Lipzen A."/>
            <person name="Lundell T."/>
            <person name="Morin E."/>
            <person name="Murat C."/>
            <person name="Riley R."/>
            <person name="Ohm R."/>
            <person name="Sun H."/>
            <person name="Tunlid A."/>
            <person name="Henrissat B."/>
            <person name="Grigoriev I.V."/>
            <person name="Hibbett D.S."/>
            <person name="Martin F."/>
        </authorList>
    </citation>
    <scope>NUCLEOTIDE SEQUENCE [LARGE SCALE GENOMIC DNA]</scope>
    <source>
        <strain evidence="2">Ve08.2h10</strain>
    </source>
</reference>
<feature type="non-terminal residue" evidence="1">
    <location>
        <position position="1"/>
    </location>
</feature>
<organism evidence="1 2">
    <name type="scientific">Paxillus rubicundulus Ve08.2h10</name>
    <dbReference type="NCBI Taxonomy" id="930991"/>
    <lineage>
        <taxon>Eukaryota</taxon>
        <taxon>Fungi</taxon>
        <taxon>Dikarya</taxon>
        <taxon>Basidiomycota</taxon>
        <taxon>Agaricomycotina</taxon>
        <taxon>Agaricomycetes</taxon>
        <taxon>Agaricomycetidae</taxon>
        <taxon>Boletales</taxon>
        <taxon>Paxilineae</taxon>
        <taxon>Paxillaceae</taxon>
        <taxon>Paxillus</taxon>
    </lineage>
</organism>
<sequence>VVRTICAFLEICYIVRWNVIMDDTLMELKGALNCFHEYHEVFWDIGIHVEGFSLLRQHSLVHYESLICLFGAPNGLCTSITESKHITAVKKPW</sequence>
<gene>
    <name evidence="1" type="ORF">PAXRUDRAFT_57492</name>
</gene>
<proteinExistence type="predicted"/>
<evidence type="ECO:0000313" key="1">
    <source>
        <dbReference type="EMBL" id="KIK73959.1"/>
    </source>
</evidence>
<name>A0A0D0D283_9AGAM</name>
<dbReference type="OrthoDB" id="3199698at2759"/>
<reference evidence="1 2" key="1">
    <citation type="submission" date="2014-04" db="EMBL/GenBank/DDBJ databases">
        <authorList>
            <consortium name="DOE Joint Genome Institute"/>
            <person name="Kuo A."/>
            <person name="Kohler A."/>
            <person name="Jargeat P."/>
            <person name="Nagy L.G."/>
            <person name="Floudas D."/>
            <person name="Copeland A."/>
            <person name="Barry K.W."/>
            <person name="Cichocki N."/>
            <person name="Veneault-Fourrey C."/>
            <person name="LaButti K."/>
            <person name="Lindquist E.A."/>
            <person name="Lipzen A."/>
            <person name="Lundell T."/>
            <person name="Morin E."/>
            <person name="Murat C."/>
            <person name="Sun H."/>
            <person name="Tunlid A."/>
            <person name="Henrissat B."/>
            <person name="Grigoriev I.V."/>
            <person name="Hibbett D.S."/>
            <person name="Martin F."/>
            <person name="Nordberg H.P."/>
            <person name="Cantor M.N."/>
            <person name="Hua S.X."/>
        </authorList>
    </citation>
    <scope>NUCLEOTIDE SEQUENCE [LARGE SCALE GENOMIC DNA]</scope>
    <source>
        <strain evidence="1 2">Ve08.2h10</strain>
    </source>
</reference>
<dbReference type="STRING" id="930991.A0A0D0D283"/>
<dbReference type="Proteomes" id="UP000054538">
    <property type="component" value="Unassembled WGS sequence"/>
</dbReference>
<dbReference type="EMBL" id="KN829278">
    <property type="protein sequence ID" value="KIK73959.1"/>
    <property type="molecule type" value="Genomic_DNA"/>
</dbReference>
<evidence type="ECO:0000313" key="2">
    <source>
        <dbReference type="Proteomes" id="UP000054538"/>
    </source>
</evidence>
<dbReference type="InParanoid" id="A0A0D0D283"/>
<protein>
    <submittedName>
        <fullName evidence="1">Uncharacterized protein</fullName>
    </submittedName>
</protein>